<keyword evidence="5" id="KW-1015">Disulfide bond</keyword>
<dbReference type="PANTHER" id="PTHR46750">
    <property type="entry name" value="KUNITZ-TYPE PROTEASE INHIBITOR 1"/>
    <property type="match status" value="1"/>
</dbReference>
<keyword evidence="3 8" id="KW-1133">Transmembrane helix</keyword>
<dbReference type="GO" id="GO:0004867">
    <property type="term" value="F:serine-type endopeptidase inhibitor activity"/>
    <property type="evidence" value="ECO:0007669"/>
    <property type="project" value="InterPro"/>
</dbReference>
<evidence type="ECO:0000256" key="1">
    <source>
        <dbReference type="ARBA" id="ARBA00004370"/>
    </source>
</evidence>
<feature type="region of interest" description="Disordered" evidence="7">
    <location>
        <begin position="468"/>
        <end position="488"/>
    </location>
</feature>
<keyword evidence="4 8" id="KW-0472">Membrane</keyword>
<evidence type="ECO:0000313" key="12">
    <source>
        <dbReference type="EMBL" id="GLD73907.1"/>
    </source>
</evidence>
<dbReference type="SUPFAM" id="SSF49299">
    <property type="entry name" value="PKD domain"/>
    <property type="match status" value="1"/>
</dbReference>
<keyword evidence="8" id="KW-0812">Transmembrane</keyword>
<reference evidence="12" key="1">
    <citation type="submission" date="2022-08" db="EMBL/GenBank/DDBJ databases">
        <title>Genome sequencing of akame (Lates japonicus).</title>
        <authorList>
            <person name="Hashiguchi Y."/>
            <person name="Takahashi H."/>
        </authorList>
    </citation>
    <scope>NUCLEOTIDE SEQUENCE</scope>
    <source>
        <strain evidence="12">Kochi</strain>
    </source>
</reference>
<dbReference type="SMART" id="SM00131">
    <property type="entry name" value="KU"/>
    <property type="match status" value="2"/>
</dbReference>
<feature type="compositionally biased region" description="Basic and acidic residues" evidence="7">
    <location>
        <begin position="477"/>
        <end position="488"/>
    </location>
</feature>
<comment type="caution">
    <text evidence="12">The sequence shown here is derived from an EMBL/GenBank/DDBJ whole genome shotgun (WGS) entry which is preliminary data.</text>
</comment>
<accession>A0AAD3RMF9</accession>
<dbReference type="GO" id="GO:0030198">
    <property type="term" value="P:extracellular matrix organization"/>
    <property type="evidence" value="ECO:0007669"/>
    <property type="project" value="TreeGrafter"/>
</dbReference>
<dbReference type="InterPro" id="IPR036880">
    <property type="entry name" value="Kunitz_BPTI_sf"/>
</dbReference>
<sequence>MPPSSSSSPRLPHLLFLLLLLRSGGAAEDAECSGTFRFGEEDFVLDAEDAAKEGAALLDTAHVQSPEACKRACCVDLRCNLALLEPSGTGAAAAANRTCVLFSCVHRNRFVCRFVNQAGYQSYIRDFVFRKYLEAPGKPIANAGGDVIVQPGEMVTLNGIESLPLGDSHITDYRWSLQSGDAGVKMEKTDLPDQVRLSDLKVGSYVFQLTVTDSNGQSDDAKVTVLVLSPELSGSYCLAPVKVGPCRAAFPRWRYDAAAGGCVKFEYGGCKPNNNNYLTEDQCLSACRGVTAALERGIISPTKEVIDGSDEEHCDKLNQTFSRLLSIDVNKKKAQCVEPPRTGPCRASYTRWYYDPLDRKCYQFTFGGCDGNGNNFEKEEKCQDTCDGVTENNVFFKKLFNRFEKEEQSDDSGSITLAVILSVSILALLAILTYCFLKARRDRSHRPVATGPAHVALSEQDTLVYNSTTKPPLAIKTRPDSGTEPALRKREQTHLVKRHFLVWDLVLQDWSLITGDSVMPEGSHSSSYDVSMGEESPRLSTASISSNERAPSATPSDSSDLLSSDRRPVSLISTLSSGSGSSRDESLAPPPPSSQTSDPEVDLDLSPAGGGADDEGSRPRPPPDRKGRSLGLVHNNNKELTGSRTSSRRLQASPFKTSMAPEPQLAIPWTVVMEMIETERMYVRDLRMIVEGRCESDRCLWVHTCSSLFRGSSKYHLLLQEVPVFAELERSGSSPHTKNWFWREPSSEGVLRGALCGTSLGQPASGGGGGGGGREEELGGRKDSLGGWSAARKEEGGRLSWRLSSGRGGQQADEILLEDEQVDDFASSVAGAISCWHYRVQAFLSLPGAVRLSAASLVFSLAFHQLRNTLNSRDNSPLRPAQR</sequence>
<gene>
    <name evidence="12" type="ORF">AKAME5_002523300</name>
</gene>
<evidence type="ECO:0000256" key="3">
    <source>
        <dbReference type="ARBA" id="ARBA00022989"/>
    </source>
</evidence>
<dbReference type="Pfam" id="PF22352">
    <property type="entry name" value="K319L-like_PKD"/>
    <property type="match status" value="1"/>
</dbReference>
<dbReference type="FunFam" id="4.10.410.10:FF:000006">
    <property type="entry name" value="Serine peptidase inhibitor, Kunitz type 1"/>
    <property type="match status" value="1"/>
</dbReference>
<evidence type="ECO:0000259" key="11">
    <source>
        <dbReference type="PROSITE" id="PS50986"/>
    </source>
</evidence>
<keyword evidence="13" id="KW-1185">Reference proteome</keyword>
<feature type="transmembrane region" description="Helical" evidence="8">
    <location>
        <begin position="415"/>
        <end position="437"/>
    </location>
</feature>
<feature type="domain" description="BPTI/Kunitz inhibitor" evidence="10">
    <location>
        <begin position="237"/>
        <end position="287"/>
    </location>
</feature>
<dbReference type="SUPFAM" id="SSF57362">
    <property type="entry name" value="BPTI-like"/>
    <property type="match status" value="2"/>
</dbReference>
<protein>
    <submittedName>
        <fullName evidence="12">Kunitz-type protease inhibitor 1-like protein</fullName>
    </submittedName>
</protein>
<feature type="compositionally biased region" description="Polar residues" evidence="7">
    <location>
        <begin position="634"/>
        <end position="656"/>
    </location>
</feature>
<dbReference type="Gene3D" id="2.60.40.10">
    <property type="entry name" value="Immunoglobulins"/>
    <property type="match status" value="1"/>
</dbReference>
<proteinExistence type="predicted"/>
<dbReference type="PROSITE" id="PS50279">
    <property type="entry name" value="BPTI_KUNITZ_2"/>
    <property type="match status" value="2"/>
</dbReference>
<dbReference type="InterPro" id="IPR011106">
    <property type="entry name" value="MANSC_N"/>
</dbReference>
<dbReference type="PANTHER" id="PTHR46750:SF1">
    <property type="entry name" value="KUNITZ-TYPE PROTEASE INHIBITOR 1"/>
    <property type="match status" value="1"/>
</dbReference>
<evidence type="ECO:0000256" key="2">
    <source>
        <dbReference type="ARBA" id="ARBA00022729"/>
    </source>
</evidence>
<dbReference type="Gene3D" id="4.10.410.10">
    <property type="entry name" value="Pancreatic trypsin inhibitor Kunitz domain"/>
    <property type="match status" value="2"/>
</dbReference>
<dbReference type="InterPro" id="IPR035986">
    <property type="entry name" value="PKD_dom_sf"/>
</dbReference>
<dbReference type="InterPro" id="IPR002223">
    <property type="entry name" value="Kunitz_BPTI"/>
</dbReference>
<comment type="subcellular location">
    <subcellularLocation>
        <location evidence="1">Membrane</location>
    </subcellularLocation>
</comment>
<dbReference type="InterPro" id="IPR020901">
    <property type="entry name" value="Prtase_inh_Kunz-CS"/>
</dbReference>
<dbReference type="FunFam" id="4.10.410.10:FF:000020">
    <property type="entry name" value="Collagen, type VI, alpha 3"/>
    <property type="match status" value="1"/>
</dbReference>
<dbReference type="GO" id="GO:0005886">
    <property type="term" value="C:plasma membrane"/>
    <property type="evidence" value="ECO:0007669"/>
    <property type="project" value="TreeGrafter"/>
</dbReference>
<evidence type="ECO:0000259" key="10">
    <source>
        <dbReference type="PROSITE" id="PS50279"/>
    </source>
</evidence>
<evidence type="ECO:0000256" key="5">
    <source>
        <dbReference type="ARBA" id="ARBA00023157"/>
    </source>
</evidence>
<name>A0AAD3RMF9_LATJO</name>
<organism evidence="12 13">
    <name type="scientific">Lates japonicus</name>
    <name type="common">Japanese lates</name>
    <dbReference type="NCBI Taxonomy" id="270547"/>
    <lineage>
        <taxon>Eukaryota</taxon>
        <taxon>Metazoa</taxon>
        <taxon>Chordata</taxon>
        <taxon>Craniata</taxon>
        <taxon>Vertebrata</taxon>
        <taxon>Euteleostomi</taxon>
        <taxon>Actinopterygii</taxon>
        <taxon>Neopterygii</taxon>
        <taxon>Teleostei</taxon>
        <taxon>Neoteleostei</taxon>
        <taxon>Acanthomorphata</taxon>
        <taxon>Carangaria</taxon>
        <taxon>Carangaria incertae sedis</taxon>
        <taxon>Centropomidae</taxon>
        <taxon>Lates</taxon>
    </lineage>
</organism>
<dbReference type="PRINTS" id="PR00759">
    <property type="entry name" value="BASICPTASE"/>
</dbReference>
<dbReference type="Pfam" id="PF07502">
    <property type="entry name" value="MANEC"/>
    <property type="match status" value="1"/>
</dbReference>
<dbReference type="PROSITE" id="PS50986">
    <property type="entry name" value="MANSC"/>
    <property type="match status" value="1"/>
</dbReference>
<feature type="domain" description="MANSC" evidence="11">
    <location>
        <begin position="39"/>
        <end position="123"/>
    </location>
</feature>
<evidence type="ECO:0000256" key="4">
    <source>
        <dbReference type="ARBA" id="ARBA00023136"/>
    </source>
</evidence>
<dbReference type="CDD" id="cd22623">
    <property type="entry name" value="Kunitz_HAI1_1-like"/>
    <property type="match status" value="1"/>
</dbReference>
<evidence type="ECO:0000313" key="13">
    <source>
        <dbReference type="Proteomes" id="UP001279410"/>
    </source>
</evidence>
<dbReference type="GO" id="GO:0060429">
    <property type="term" value="P:epithelium development"/>
    <property type="evidence" value="ECO:0007669"/>
    <property type="project" value="TreeGrafter"/>
</dbReference>
<feature type="compositionally biased region" description="Polar residues" evidence="7">
    <location>
        <begin position="538"/>
        <end position="548"/>
    </location>
</feature>
<dbReference type="PROSITE" id="PS00280">
    <property type="entry name" value="BPTI_KUNITZ_1"/>
    <property type="match status" value="2"/>
</dbReference>
<feature type="domain" description="BPTI/Kunitz inhibitor" evidence="10">
    <location>
        <begin position="336"/>
        <end position="386"/>
    </location>
</feature>
<evidence type="ECO:0000256" key="8">
    <source>
        <dbReference type="SAM" id="Phobius"/>
    </source>
</evidence>
<dbReference type="InterPro" id="IPR013980">
    <property type="entry name" value="MANSC_dom"/>
</dbReference>
<feature type="signal peptide" evidence="9">
    <location>
        <begin position="1"/>
        <end position="27"/>
    </location>
</feature>
<feature type="region of interest" description="Disordered" evidence="7">
    <location>
        <begin position="518"/>
        <end position="657"/>
    </location>
</feature>
<dbReference type="GO" id="GO:0008544">
    <property type="term" value="P:epidermis development"/>
    <property type="evidence" value="ECO:0007669"/>
    <property type="project" value="TreeGrafter"/>
</dbReference>
<keyword evidence="12" id="KW-0646">Protease inhibitor</keyword>
<evidence type="ECO:0000256" key="9">
    <source>
        <dbReference type="SAM" id="SignalP"/>
    </source>
</evidence>
<dbReference type="CDD" id="cd22624">
    <property type="entry name" value="Kunitz_HAI1_2-like"/>
    <property type="match status" value="1"/>
</dbReference>
<dbReference type="SMART" id="SM00765">
    <property type="entry name" value="MANEC"/>
    <property type="match status" value="1"/>
</dbReference>
<dbReference type="EMBL" id="BRZM01001883">
    <property type="protein sequence ID" value="GLD73907.1"/>
    <property type="molecule type" value="Genomic_DNA"/>
</dbReference>
<dbReference type="Proteomes" id="UP001279410">
    <property type="component" value="Unassembled WGS sequence"/>
</dbReference>
<evidence type="ECO:0000256" key="6">
    <source>
        <dbReference type="ARBA" id="ARBA00023180"/>
    </source>
</evidence>
<feature type="chain" id="PRO_5041956168" evidence="9">
    <location>
        <begin position="28"/>
        <end position="883"/>
    </location>
</feature>
<dbReference type="InterPro" id="IPR013783">
    <property type="entry name" value="Ig-like_fold"/>
</dbReference>
<evidence type="ECO:0000256" key="7">
    <source>
        <dbReference type="SAM" id="MobiDB-lite"/>
    </source>
</evidence>
<dbReference type="CDD" id="cd00146">
    <property type="entry name" value="PKD"/>
    <property type="match status" value="1"/>
</dbReference>
<feature type="compositionally biased region" description="Low complexity" evidence="7">
    <location>
        <begin position="549"/>
        <end position="562"/>
    </location>
</feature>
<feature type="compositionally biased region" description="Basic and acidic residues" evidence="7">
    <location>
        <begin position="615"/>
        <end position="627"/>
    </location>
</feature>
<dbReference type="AlphaFoldDB" id="A0AAD3RMF9"/>
<feature type="compositionally biased region" description="Basic and acidic residues" evidence="7">
    <location>
        <begin position="773"/>
        <end position="784"/>
    </location>
</feature>
<feature type="region of interest" description="Disordered" evidence="7">
    <location>
        <begin position="760"/>
        <end position="789"/>
    </location>
</feature>
<keyword evidence="6" id="KW-0325">Glycoprotein</keyword>
<dbReference type="Pfam" id="PF00014">
    <property type="entry name" value="Kunitz_BPTI"/>
    <property type="match status" value="2"/>
</dbReference>
<keyword evidence="2 9" id="KW-0732">Signal</keyword>
<feature type="compositionally biased region" description="Low complexity" evidence="7">
    <location>
        <begin position="569"/>
        <end position="581"/>
    </location>
</feature>